<dbReference type="Proteomes" id="UP000831534">
    <property type="component" value="Chromosome"/>
</dbReference>
<keyword evidence="8 9" id="KW-0472">Membrane</keyword>
<accession>A0ABD8B7Z4</accession>
<evidence type="ECO:0000256" key="6">
    <source>
        <dbReference type="ARBA" id="ARBA00022970"/>
    </source>
</evidence>
<keyword evidence="5 9" id="KW-0812">Transmembrane</keyword>
<dbReference type="AlphaFoldDB" id="A0ABD8B7Z4"/>
<feature type="transmembrane region" description="Helical" evidence="9">
    <location>
        <begin position="420"/>
        <end position="444"/>
    </location>
</feature>
<dbReference type="RefSeq" id="WP_027009060.1">
    <property type="nucleotide sequence ID" value="NZ_CP091521.1"/>
</dbReference>
<comment type="function">
    <text evidence="9">Component of the transport system for branched-chain amino acids.</text>
</comment>
<feature type="transmembrane region" description="Helical" evidence="9">
    <location>
        <begin position="376"/>
        <end position="394"/>
    </location>
</feature>
<gene>
    <name evidence="10" type="primary">brnQ</name>
    <name evidence="10" type="ORF">LVJ77_00930</name>
</gene>
<feature type="transmembrane region" description="Helical" evidence="9">
    <location>
        <begin position="285"/>
        <end position="309"/>
    </location>
</feature>
<feature type="transmembrane region" description="Helical" evidence="9">
    <location>
        <begin position="205"/>
        <end position="225"/>
    </location>
</feature>
<keyword evidence="6 9" id="KW-0029">Amino-acid transport</keyword>
<keyword evidence="4" id="KW-1003">Cell membrane</keyword>
<keyword evidence="7 9" id="KW-1133">Transmembrane helix</keyword>
<feature type="transmembrane region" description="Helical" evidence="9">
    <location>
        <begin position="41"/>
        <end position="66"/>
    </location>
</feature>
<dbReference type="Pfam" id="PF05525">
    <property type="entry name" value="Branch_AA_trans"/>
    <property type="match status" value="1"/>
</dbReference>
<dbReference type="PANTHER" id="PTHR30588:SF0">
    <property type="entry name" value="BRANCHED-CHAIN AMINO ACID PERMEASE BRNQ"/>
    <property type="match status" value="1"/>
</dbReference>
<organism evidence="10 11">
    <name type="scientific">Conchiformibius kuhniae</name>
    <dbReference type="NCBI Taxonomy" id="211502"/>
    <lineage>
        <taxon>Bacteria</taxon>
        <taxon>Pseudomonadati</taxon>
        <taxon>Pseudomonadota</taxon>
        <taxon>Betaproteobacteria</taxon>
        <taxon>Neisseriales</taxon>
        <taxon>Neisseriaceae</taxon>
        <taxon>Conchiformibius</taxon>
    </lineage>
</organism>
<dbReference type="GO" id="GO:0015658">
    <property type="term" value="F:branched-chain amino acid transmembrane transporter activity"/>
    <property type="evidence" value="ECO:0007669"/>
    <property type="project" value="UniProtKB-UniRule"/>
</dbReference>
<evidence type="ECO:0000256" key="7">
    <source>
        <dbReference type="ARBA" id="ARBA00022989"/>
    </source>
</evidence>
<dbReference type="NCBIfam" id="TIGR00796">
    <property type="entry name" value="livcs"/>
    <property type="match status" value="1"/>
</dbReference>
<evidence type="ECO:0000313" key="10">
    <source>
        <dbReference type="EMBL" id="XHH50120.1"/>
    </source>
</evidence>
<sequence>MNGNAHKSAFVATGLMLFALFFGAGNLIFPAAMGQQAGSNVFTAMTGFLLTGAGLPLLGVIAVGYSGSRDVQDLASRVAPWYGVAFAVALYLSIGPLFAIPRTATVSFEIGVVPFLGEVSDSGKSGALVAFSIVFFALSYWLSLSPGKLVDRIGKILTPVLLVAITVLVGYAAFAPAGAPPAPAEAYAQGALTKGILDGYETMDALASLVFAIIVIEAVYAMGVSDKKQVLSLTARAGMVAAACLAVVYVFIAYMGATGVAAIGMQESGAAVLSKSAEHYFGGTGKVLLAVIVFLACLSTSVGLITACAEYFNRLLPKMSYQALVTVFTLVSLVIANFGLSAIIKFSIPVLMLLYPLTVAIIALAFLHNVFGGHRIVYACTIGATAVIALLDGWRTLHGMLGGAEDGLVMRIDGALKTALPLYASGLGWVLPALAGLVVGVVLAKGKKV</sequence>
<keyword evidence="3 9" id="KW-0813">Transport</keyword>
<evidence type="ECO:0000256" key="8">
    <source>
        <dbReference type="ARBA" id="ARBA00023136"/>
    </source>
</evidence>
<evidence type="ECO:0000256" key="9">
    <source>
        <dbReference type="RuleBase" id="RU362122"/>
    </source>
</evidence>
<evidence type="ECO:0000256" key="3">
    <source>
        <dbReference type="ARBA" id="ARBA00022448"/>
    </source>
</evidence>
<evidence type="ECO:0000256" key="4">
    <source>
        <dbReference type="ARBA" id="ARBA00022475"/>
    </source>
</evidence>
<dbReference type="InterPro" id="IPR004685">
    <property type="entry name" value="Brnchd-chn_aa_trnsp_Livcs"/>
</dbReference>
<comment type="similarity">
    <text evidence="2 9">Belongs to the branched chain amino acid transporter family.</text>
</comment>
<dbReference type="GO" id="GO:0005886">
    <property type="term" value="C:plasma membrane"/>
    <property type="evidence" value="ECO:0007669"/>
    <property type="project" value="UniProtKB-SubCell"/>
</dbReference>
<proteinExistence type="inferred from homology"/>
<feature type="transmembrane region" description="Helical" evidence="9">
    <location>
        <begin position="156"/>
        <end position="174"/>
    </location>
</feature>
<feature type="transmembrane region" description="Helical" evidence="9">
    <location>
        <begin position="125"/>
        <end position="144"/>
    </location>
</feature>
<feature type="transmembrane region" description="Helical" evidence="9">
    <location>
        <begin position="9"/>
        <end position="29"/>
    </location>
</feature>
<dbReference type="EMBL" id="CP091521">
    <property type="protein sequence ID" value="XHH50120.1"/>
    <property type="molecule type" value="Genomic_DNA"/>
</dbReference>
<dbReference type="KEGG" id="ckh:LVJ77_00930"/>
<reference evidence="10 11" key="1">
    <citation type="journal article" date="2022" name="Res Sq">
        <title>Evolution of multicellular longitudinally dividing oral cavity symbionts (Neisseriaceae).</title>
        <authorList>
            <person name="Nyongesa S."/>
            <person name="Weber P."/>
            <person name="Bernet E."/>
            <person name="Pullido F."/>
            <person name="Nieckarz M."/>
            <person name="Delaby M."/>
            <person name="Nieves C."/>
            <person name="Viehboeck T."/>
            <person name="Krause N."/>
            <person name="Rivera-Millot A."/>
            <person name="Nakamura A."/>
            <person name="Vischer N."/>
            <person name="VanNieuwenhze M."/>
            <person name="Brun Y."/>
            <person name="Cava F."/>
            <person name="Bulgheresi S."/>
            <person name="Veyrier F."/>
        </authorList>
    </citation>
    <scope>NUCLEOTIDE SEQUENCE [LARGE SCALE GENOMIC DNA]</scope>
    <source>
        <strain evidence="10 11">17694</strain>
    </source>
</reference>
<feature type="transmembrane region" description="Helical" evidence="9">
    <location>
        <begin position="346"/>
        <end position="367"/>
    </location>
</feature>
<comment type="subcellular location">
    <subcellularLocation>
        <location evidence="9">Cell inner membrane</location>
        <topology evidence="9">Multi-pass membrane protein</topology>
    </subcellularLocation>
    <subcellularLocation>
        <location evidence="1">Cell membrane</location>
        <topology evidence="1">Multi-pass membrane protein</topology>
    </subcellularLocation>
</comment>
<protein>
    <recommendedName>
        <fullName evidence="9">Branched-chain amino acid transport system carrier protein</fullName>
    </recommendedName>
</protein>
<evidence type="ECO:0000256" key="5">
    <source>
        <dbReference type="ARBA" id="ARBA00022692"/>
    </source>
</evidence>
<dbReference type="PANTHER" id="PTHR30588">
    <property type="entry name" value="BRANCHED-CHAIN AMINO ACID TRANSPORT SYSTEM 2 CARRIER PROTEIN"/>
    <property type="match status" value="1"/>
</dbReference>
<evidence type="ECO:0000256" key="1">
    <source>
        <dbReference type="ARBA" id="ARBA00004651"/>
    </source>
</evidence>
<feature type="transmembrane region" description="Helical" evidence="9">
    <location>
        <begin position="237"/>
        <end position="265"/>
    </location>
</feature>
<evidence type="ECO:0000256" key="2">
    <source>
        <dbReference type="ARBA" id="ARBA00008540"/>
    </source>
</evidence>
<name>A0ABD8B7Z4_9NEIS</name>
<feature type="transmembrane region" description="Helical" evidence="9">
    <location>
        <begin position="78"/>
        <end position="100"/>
    </location>
</feature>
<keyword evidence="11" id="KW-1185">Reference proteome</keyword>
<evidence type="ECO:0000313" key="11">
    <source>
        <dbReference type="Proteomes" id="UP000831534"/>
    </source>
</evidence>
<dbReference type="GO" id="GO:0006865">
    <property type="term" value="P:amino acid transport"/>
    <property type="evidence" value="ECO:0007669"/>
    <property type="project" value="UniProtKB-KW"/>
</dbReference>
<feature type="transmembrane region" description="Helical" evidence="9">
    <location>
        <begin position="321"/>
        <end position="340"/>
    </location>
</feature>